<organism evidence="3 4">
    <name type="scientific">Aplysia californica</name>
    <name type="common">California sea hare</name>
    <dbReference type="NCBI Taxonomy" id="6500"/>
    <lineage>
        <taxon>Eukaryota</taxon>
        <taxon>Metazoa</taxon>
        <taxon>Spiralia</taxon>
        <taxon>Lophotrochozoa</taxon>
        <taxon>Mollusca</taxon>
        <taxon>Gastropoda</taxon>
        <taxon>Heterobranchia</taxon>
        <taxon>Euthyneura</taxon>
        <taxon>Tectipleura</taxon>
        <taxon>Aplysiida</taxon>
        <taxon>Aplysioidea</taxon>
        <taxon>Aplysiidae</taxon>
        <taxon>Aplysia</taxon>
    </lineage>
</organism>
<accession>A0ABM1W2C2</accession>
<dbReference type="GeneID" id="101861622"/>
<gene>
    <name evidence="4" type="primary">LOC101861622</name>
</gene>
<dbReference type="Proteomes" id="UP000694888">
    <property type="component" value="Unplaced"/>
</dbReference>
<dbReference type="Pfam" id="PF12695">
    <property type="entry name" value="Abhydrolase_5"/>
    <property type="match status" value="1"/>
</dbReference>
<evidence type="ECO:0000313" key="3">
    <source>
        <dbReference type="Proteomes" id="UP000694888"/>
    </source>
</evidence>
<evidence type="ECO:0000259" key="2">
    <source>
        <dbReference type="Pfam" id="PF12695"/>
    </source>
</evidence>
<dbReference type="InterPro" id="IPR029058">
    <property type="entry name" value="AB_hydrolase_fold"/>
</dbReference>
<dbReference type="SUPFAM" id="SSF53474">
    <property type="entry name" value="alpha/beta-Hydrolases"/>
    <property type="match status" value="1"/>
</dbReference>
<name>A0ABM1W2C2_APLCA</name>
<protein>
    <submittedName>
        <fullName evidence="4">Uncharacterized protein LOC101861622</fullName>
    </submittedName>
</protein>
<dbReference type="Gene3D" id="3.40.50.1820">
    <property type="entry name" value="alpha/beta hydrolase"/>
    <property type="match status" value="1"/>
</dbReference>
<proteinExistence type="predicted"/>
<reference evidence="4" key="1">
    <citation type="submission" date="2025-08" db="UniProtKB">
        <authorList>
            <consortium name="RefSeq"/>
        </authorList>
    </citation>
    <scope>IDENTIFICATION</scope>
</reference>
<evidence type="ECO:0000313" key="4">
    <source>
        <dbReference type="RefSeq" id="XP_035828815.1"/>
    </source>
</evidence>
<feature type="signal peptide" evidence="1">
    <location>
        <begin position="1"/>
        <end position="21"/>
    </location>
</feature>
<sequence length="484" mass="52338">MTSLLLLAAMFSALFIGQSLAVTSCIIPPIRSSGPEAAVIFVPGASIDGKAYEETGRAIQAATNIRLWVALTGNYTLNTPNPLQLPAAMRGAFDKLQKAGMKGENYVGVAHSLGGVFLPSYAKDSPLKAVVLLGSYLTSGNSLSGYPKPILTLSGELDGQTRITRIALTYKELVNDISKTPSALYRTPVLNIKGSNHAQFASGPMPGIVARYDLKPEISDAEAHQEIGEHVSNFISVTFNLCKVDQAKAAISGAFTDAGTRFQPLLSVKAMDKTGDSSPWSVRAQKEVAADLQEQLTVKNKVASNPAFTINKPEFSRSGDKVSVKTYTLIDYARNPIDVSTIPESPTELSVKLKSYDAIHLFLTGDRSTGQDDSTCKQLNELAVSIAFDASTPDAKRRYQASNRPIILADDICTDNGFSWSTQPLKLVEKDDGLHVQSVAMKVSTRSILFPGVFYCKLLSPYRAMEWMNVDSLREEAPRGLFGK</sequence>
<keyword evidence="3" id="KW-1185">Reference proteome</keyword>
<dbReference type="RefSeq" id="XP_035828815.1">
    <property type="nucleotide sequence ID" value="XM_035972922.1"/>
</dbReference>
<dbReference type="InterPro" id="IPR029059">
    <property type="entry name" value="AB_hydrolase_5"/>
</dbReference>
<feature type="chain" id="PRO_5046804065" evidence="1">
    <location>
        <begin position="22"/>
        <end position="484"/>
    </location>
</feature>
<feature type="domain" description="Alpha/beta hydrolase fold-5" evidence="2">
    <location>
        <begin position="38"/>
        <end position="201"/>
    </location>
</feature>
<keyword evidence="1" id="KW-0732">Signal</keyword>
<evidence type="ECO:0000256" key="1">
    <source>
        <dbReference type="SAM" id="SignalP"/>
    </source>
</evidence>